<organism evidence="6 7">
    <name type="scientific">Aureitalea marina</name>
    <dbReference type="NCBI Taxonomy" id="930804"/>
    <lineage>
        <taxon>Bacteria</taxon>
        <taxon>Pseudomonadati</taxon>
        <taxon>Bacteroidota</taxon>
        <taxon>Flavobacteriia</taxon>
        <taxon>Flavobacteriales</taxon>
        <taxon>Flavobacteriaceae</taxon>
        <taxon>Aureitalea</taxon>
    </lineage>
</organism>
<keyword evidence="7" id="KW-1185">Reference proteome</keyword>
<keyword evidence="3 5" id="KW-1133">Transmembrane helix</keyword>
<proteinExistence type="predicted"/>
<dbReference type="RefSeq" id="WP_104813771.1">
    <property type="nucleotide sequence ID" value="NZ_MQUB01000001.1"/>
</dbReference>
<sequence length="90" mass="10084">MASGDVIEIIGLIAAALTTSGFVPQVYKTWRTRDVGGLSFWMYLALFSGTVLWLIYGIYTESRPIILANIVASTLTFIMLVFIFIGKFRR</sequence>
<dbReference type="SMART" id="SM00679">
    <property type="entry name" value="CTNS"/>
    <property type="match status" value="1"/>
</dbReference>
<evidence type="ECO:0000256" key="3">
    <source>
        <dbReference type="ARBA" id="ARBA00022989"/>
    </source>
</evidence>
<evidence type="ECO:0008006" key="8">
    <source>
        <dbReference type="Google" id="ProtNLM"/>
    </source>
</evidence>
<dbReference type="EMBL" id="MQUB01000001">
    <property type="protein sequence ID" value="PQB05821.1"/>
    <property type="molecule type" value="Genomic_DNA"/>
</dbReference>
<evidence type="ECO:0000256" key="5">
    <source>
        <dbReference type="SAM" id="Phobius"/>
    </source>
</evidence>
<dbReference type="InterPro" id="IPR047662">
    <property type="entry name" value="SemiSWEET"/>
</dbReference>
<dbReference type="GO" id="GO:0051119">
    <property type="term" value="F:sugar transmembrane transporter activity"/>
    <property type="evidence" value="ECO:0007669"/>
    <property type="project" value="InterPro"/>
</dbReference>
<dbReference type="InterPro" id="IPR006603">
    <property type="entry name" value="PQ-loop_rpt"/>
</dbReference>
<dbReference type="Proteomes" id="UP000239800">
    <property type="component" value="Unassembled WGS sequence"/>
</dbReference>
<feature type="transmembrane region" description="Helical" evidence="5">
    <location>
        <begin position="65"/>
        <end position="85"/>
    </location>
</feature>
<reference evidence="6 7" key="1">
    <citation type="submission" date="2016-11" db="EMBL/GenBank/DDBJ databases">
        <title>Trade-off between light-utilization and light-protection in marine flavobacteria.</title>
        <authorList>
            <person name="Kumagai Y."/>
        </authorList>
    </citation>
    <scope>NUCLEOTIDE SEQUENCE [LARGE SCALE GENOMIC DNA]</scope>
    <source>
        <strain evidence="6 7">NBRC 107741</strain>
    </source>
</reference>
<gene>
    <name evidence="6" type="ORF">BST85_13630</name>
</gene>
<dbReference type="Pfam" id="PF04193">
    <property type="entry name" value="PQ-loop"/>
    <property type="match status" value="1"/>
</dbReference>
<evidence type="ECO:0000256" key="4">
    <source>
        <dbReference type="ARBA" id="ARBA00023136"/>
    </source>
</evidence>
<evidence type="ECO:0000256" key="2">
    <source>
        <dbReference type="ARBA" id="ARBA00022692"/>
    </source>
</evidence>
<evidence type="ECO:0000256" key="1">
    <source>
        <dbReference type="ARBA" id="ARBA00004141"/>
    </source>
</evidence>
<keyword evidence="2 5" id="KW-0812">Transmembrane</keyword>
<dbReference type="NCBIfam" id="NF037968">
    <property type="entry name" value="SemiSWEET_2"/>
    <property type="match status" value="1"/>
</dbReference>
<evidence type="ECO:0000313" key="7">
    <source>
        <dbReference type="Proteomes" id="UP000239800"/>
    </source>
</evidence>
<dbReference type="GO" id="GO:0016020">
    <property type="term" value="C:membrane"/>
    <property type="evidence" value="ECO:0007669"/>
    <property type="project" value="UniProtKB-SubCell"/>
</dbReference>
<name>A0A2S7KT71_9FLAO</name>
<comment type="caution">
    <text evidence="6">The sequence shown here is derived from an EMBL/GenBank/DDBJ whole genome shotgun (WGS) entry which is preliminary data.</text>
</comment>
<accession>A0A2S7KT71</accession>
<evidence type="ECO:0000313" key="6">
    <source>
        <dbReference type="EMBL" id="PQB05821.1"/>
    </source>
</evidence>
<dbReference type="AlphaFoldDB" id="A0A2S7KT71"/>
<comment type="subcellular location">
    <subcellularLocation>
        <location evidence="1">Membrane</location>
        <topology evidence="1">Multi-pass membrane protein</topology>
    </subcellularLocation>
</comment>
<feature type="transmembrane region" description="Helical" evidence="5">
    <location>
        <begin position="39"/>
        <end position="59"/>
    </location>
</feature>
<protein>
    <recommendedName>
        <fullName evidence="8">Glutathione synthetase</fullName>
    </recommendedName>
</protein>
<dbReference type="OrthoDB" id="122062at2"/>
<dbReference type="Gene3D" id="1.20.1280.290">
    <property type="match status" value="1"/>
</dbReference>
<keyword evidence="4 5" id="KW-0472">Membrane</keyword>
<feature type="transmembrane region" description="Helical" evidence="5">
    <location>
        <begin position="6"/>
        <end position="27"/>
    </location>
</feature>